<evidence type="ECO:0000313" key="3">
    <source>
        <dbReference type="Proteomes" id="UP000283387"/>
    </source>
</evidence>
<name>A0A419WBM4_9BACT</name>
<accession>A0A419WBM4</accession>
<keyword evidence="1" id="KW-0472">Membrane</keyword>
<feature type="transmembrane region" description="Helical" evidence="1">
    <location>
        <begin position="137"/>
        <end position="161"/>
    </location>
</feature>
<evidence type="ECO:0000256" key="1">
    <source>
        <dbReference type="SAM" id="Phobius"/>
    </source>
</evidence>
<gene>
    <name evidence="2" type="ORF">BC643_3244</name>
</gene>
<feature type="transmembrane region" description="Helical" evidence="1">
    <location>
        <begin position="95"/>
        <end position="117"/>
    </location>
</feature>
<dbReference type="Proteomes" id="UP000283387">
    <property type="component" value="Unassembled WGS sequence"/>
</dbReference>
<sequence length="169" mass="19287">MTKRDFFILVIKLFGLYSIITAVFFTLPSNVSFIIMDFGVTSILYLLAILFVIVALFVFLIFKASQIVNLLKLDKGFDNDKIELGNLTTVEIVKIATFIIGGFLIINNIPVFINQTINTFYTDIQSQAVTPTYKWNWFVNGLNILIGYLLITNLNFVARLLRLENNTEK</sequence>
<feature type="transmembrane region" description="Helical" evidence="1">
    <location>
        <begin position="7"/>
        <end position="27"/>
    </location>
</feature>
<proteinExistence type="predicted"/>
<dbReference type="AlphaFoldDB" id="A0A419WBM4"/>
<dbReference type="EMBL" id="RAPN01000001">
    <property type="protein sequence ID" value="RKD92867.1"/>
    <property type="molecule type" value="Genomic_DNA"/>
</dbReference>
<dbReference type="RefSeq" id="WP_147377245.1">
    <property type="nucleotide sequence ID" value="NZ_RAPN01000001.1"/>
</dbReference>
<keyword evidence="1" id="KW-1133">Transmembrane helix</keyword>
<feature type="transmembrane region" description="Helical" evidence="1">
    <location>
        <begin position="33"/>
        <end position="62"/>
    </location>
</feature>
<organism evidence="2 3">
    <name type="scientific">Mangrovibacterium diazotrophicum</name>
    <dbReference type="NCBI Taxonomy" id="1261403"/>
    <lineage>
        <taxon>Bacteria</taxon>
        <taxon>Pseudomonadati</taxon>
        <taxon>Bacteroidota</taxon>
        <taxon>Bacteroidia</taxon>
        <taxon>Marinilabiliales</taxon>
        <taxon>Prolixibacteraceae</taxon>
        <taxon>Mangrovibacterium</taxon>
    </lineage>
</organism>
<comment type="caution">
    <text evidence="2">The sequence shown here is derived from an EMBL/GenBank/DDBJ whole genome shotgun (WGS) entry which is preliminary data.</text>
</comment>
<dbReference type="OrthoDB" id="1453725at2"/>
<evidence type="ECO:0000313" key="2">
    <source>
        <dbReference type="EMBL" id="RKD92867.1"/>
    </source>
</evidence>
<protein>
    <submittedName>
        <fullName evidence="2">Uncharacterized protein</fullName>
    </submittedName>
</protein>
<reference evidence="2 3" key="1">
    <citation type="submission" date="2018-09" db="EMBL/GenBank/DDBJ databases">
        <title>Genomic Encyclopedia of Archaeal and Bacterial Type Strains, Phase II (KMG-II): from individual species to whole genera.</title>
        <authorList>
            <person name="Goeker M."/>
        </authorList>
    </citation>
    <scope>NUCLEOTIDE SEQUENCE [LARGE SCALE GENOMIC DNA]</scope>
    <source>
        <strain evidence="2 3">DSM 27148</strain>
    </source>
</reference>
<keyword evidence="1" id="KW-0812">Transmembrane</keyword>
<keyword evidence="3" id="KW-1185">Reference proteome</keyword>